<dbReference type="InterPro" id="IPR001182">
    <property type="entry name" value="FtsW/RodA"/>
</dbReference>
<dbReference type="PANTHER" id="PTHR30474:SF1">
    <property type="entry name" value="PEPTIDOGLYCAN GLYCOSYLTRANSFERASE MRDB"/>
    <property type="match status" value="1"/>
</dbReference>
<evidence type="ECO:0000256" key="2">
    <source>
        <dbReference type="ARBA" id="ARBA00022475"/>
    </source>
</evidence>
<keyword evidence="2 11" id="KW-1003">Cell membrane</keyword>
<keyword evidence="3 11" id="KW-0328">Glycosyltransferase</keyword>
<keyword evidence="11" id="KW-0997">Cell inner membrane</keyword>
<evidence type="ECO:0000313" key="13">
    <source>
        <dbReference type="Proteomes" id="UP000197424"/>
    </source>
</evidence>
<feature type="transmembrane region" description="Helical" evidence="11">
    <location>
        <begin position="138"/>
        <end position="156"/>
    </location>
</feature>
<dbReference type="Pfam" id="PF01098">
    <property type="entry name" value="FTSW_RODA_SPOVE"/>
    <property type="match status" value="1"/>
</dbReference>
<evidence type="ECO:0000256" key="1">
    <source>
        <dbReference type="ARBA" id="ARBA00004141"/>
    </source>
</evidence>
<evidence type="ECO:0000256" key="8">
    <source>
        <dbReference type="ARBA" id="ARBA00022989"/>
    </source>
</evidence>
<keyword evidence="8 11" id="KW-1133">Transmembrane helix</keyword>
<name>A0A248LN49_9NEIS</name>
<keyword evidence="10 11" id="KW-0961">Cell wall biogenesis/degradation</keyword>
<evidence type="ECO:0000256" key="9">
    <source>
        <dbReference type="ARBA" id="ARBA00023136"/>
    </source>
</evidence>
<keyword evidence="9 11" id="KW-0472">Membrane</keyword>
<dbReference type="OrthoDB" id="9768187at2"/>
<dbReference type="GO" id="GO:0015648">
    <property type="term" value="F:lipid-linked peptidoglycan transporter activity"/>
    <property type="evidence" value="ECO:0007669"/>
    <property type="project" value="TreeGrafter"/>
</dbReference>
<keyword evidence="4 11" id="KW-0808">Transferase</keyword>
<evidence type="ECO:0000256" key="7">
    <source>
        <dbReference type="ARBA" id="ARBA00022984"/>
    </source>
</evidence>
<feature type="transmembrane region" description="Helical" evidence="11">
    <location>
        <begin position="184"/>
        <end position="203"/>
    </location>
</feature>
<dbReference type="AlphaFoldDB" id="A0A248LN49"/>
<feature type="transmembrane region" description="Helical" evidence="11">
    <location>
        <begin position="47"/>
        <end position="65"/>
    </location>
</feature>
<dbReference type="GO" id="GO:0008360">
    <property type="term" value="P:regulation of cell shape"/>
    <property type="evidence" value="ECO:0007669"/>
    <property type="project" value="UniProtKB-KW"/>
</dbReference>
<dbReference type="RefSeq" id="WP_088862033.1">
    <property type="nucleotide sequence ID" value="NZ_CP022115.1"/>
</dbReference>
<reference evidence="13" key="1">
    <citation type="submission" date="2017-06" db="EMBL/GenBank/DDBJ databases">
        <title>Whole genome sequence of Laribacter hongkongensis LHGZ1.</title>
        <authorList>
            <person name="Chen D."/>
            <person name="Wu H."/>
            <person name="Chen J."/>
        </authorList>
    </citation>
    <scope>NUCLEOTIDE SEQUENCE [LARGE SCALE GENOMIC DNA]</scope>
    <source>
        <strain evidence="13">LHGZ1</strain>
    </source>
</reference>
<dbReference type="InterPro" id="IPR011923">
    <property type="entry name" value="RodA/MrdB"/>
</dbReference>
<evidence type="ECO:0000313" key="12">
    <source>
        <dbReference type="EMBL" id="ASJ26092.1"/>
    </source>
</evidence>
<comment type="function">
    <text evidence="11">Peptidoglycan polymerase that is essential for cell wall elongation.</text>
</comment>
<comment type="pathway">
    <text evidence="11">Cell wall biogenesis; peptidoglycan biosynthesis.</text>
</comment>
<sequence>MHPNLISRVWAHIKAPVDGWLLLFVVLLFAVSLVVLYSASNESMDRIANKAVFMLVALGLMWLVANIRPEILMQLALPGYLAGLVLLLGVAVAGEVVNGSRRWLDIGITRIQPSEIMKILVPMTVAWFFQRFEGKFGWWHYVVAALILGVPMAFVLKQPDLGTATLIGAAGFFVIFFAGLPWRVLLIGLSGFAATLPVIWTLLHDYQRRRVLTLLDPTQDPLGAGYHIIQSMIAIGSGGPFGKGWLSGTQTHLDFIPERTTDFIFAVYAEEFGLLGNGLLLVLYTLVIARGLMIAAKATTLFGRLLAGAITLSFFTYAFVNMGMVSGILPVVGVPLPLVSYGGTAMVTILTGFGILMSIHKNRPLLKR</sequence>
<dbReference type="GO" id="GO:0005886">
    <property type="term" value="C:plasma membrane"/>
    <property type="evidence" value="ECO:0007669"/>
    <property type="project" value="UniProtKB-SubCell"/>
</dbReference>
<dbReference type="NCBIfam" id="TIGR02210">
    <property type="entry name" value="rodA_shape"/>
    <property type="match status" value="1"/>
</dbReference>
<comment type="similarity">
    <text evidence="11">Belongs to the SEDS family. MrdB/RodA subfamily.</text>
</comment>
<dbReference type="PROSITE" id="PS00428">
    <property type="entry name" value="FTSW_RODA_SPOVE"/>
    <property type="match status" value="1"/>
</dbReference>
<evidence type="ECO:0000256" key="6">
    <source>
        <dbReference type="ARBA" id="ARBA00022960"/>
    </source>
</evidence>
<dbReference type="PANTHER" id="PTHR30474">
    <property type="entry name" value="CELL CYCLE PROTEIN"/>
    <property type="match status" value="1"/>
</dbReference>
<feature type="transmembrane region" description="Helical" evidence="11">
    <location>
        <begin position="20"/>
        <end position="40"/>
    </location>
</feature>
<protein>
    <recommendedName>
        <fullName evidence="11">Peptidoglycan glycosyltransferase MrdB</fullName>
        <shortName evidence="11">PGT</shortName>
        <ecNumber evidence="11">2.4.99.28</ecNumber>
    </recommendedName>
    <alternativeName>
        <fullName evidence="11">Cell elongation protein RodA</fullName>
    </alternativeName>
    <alternativeName>
        <fullName evidence="11">Cell wall polymerase</fullName>
    </alternativeName>
    <alternativeName>
        <fullName evidence="11">Peptidoglycan polymerase</fullName>
        <shortName evidence="11">PG polymerase</shortName>
    </alternativeName>
</protein>
<feature type="transmembrane region" description="Helical" evidence="11">
    <location>
        <begin position="301"/>
        <end position="320"/>
    </location>
</feature>
<feature type="transmembrane region" description="Helical" evidence="11">
    <location>
        <begin position="161"/>
        <end position="178"/>
    </location>
</feature>
<dbReference type="GO" id="GO:0009252">
    <property type="term" value="P:peptidoglycan biosynthetic process"/>
    <property type="evidence" value="ECO:0007669"/>
    <property type="project" value="UniProtKB-UniRule"/>
</dbReference>
<evidence type="ECO:0000256" key="5">
    <source>
        <dbReference type="ARBA" id="ARBA00022692"/>
    </source>
</evidence>
<dbReference type="GO" id="GO:0071555">
    <property type="term" value="P:cell wall organization"/>
    <property type="evidence" value="ECO:0007669"/>
    <property type="project" value="UniProtKB-KW"/>
</dbReference>
<comment type="catalytic activity">
    <reaction evidence="11">
        <text>[GlcNAc-(1-&gt;4)-Mur2Ac(oyl-L-Ala-gamma-D-Glu-L-Lys-D-Ala-D-Ala)](n)-di-trans,octa-cis-undecaprenyl diphosphate + beta-D-GlcNAc-(1-&gt;4)-Mur2Ac(oyl-L-Ala-gamma-D-Glu-L-Lys-D-Ala-D-Ala)-di-trans,octa-cis-undecaprenyl diphosphate = [GlcNAc-(1-&gt;4)-Mur2Ac(oyl-L-Ala-gamma-D-Glu-L-Lys-D-Ala-D-Ala)](n+1)-di-trans,octa-cis-undecaprenyl diphosphate + di-trans,octa-cis-undecaprenyl diphosphate + H(+)</text>
        <dbReference type="Rhea" id="RHEA:23708"/>
        <dbReference type="Rhea" id="RHEA-COMP:9602"/>
        <dbReference type="Rhea" id="RHEA-COMP:9603"/>
        <dbReference type="ChEBI" id="CHEBI:15378"/>
        <dbReference type="ChEBI" id="CHEBI:58405"/>
        <dbReference type="ChEBI" id="CHEBI:60033"/>
        <dbReference type="ChEBI" id="CHEBI:78435"/>
        <dbReference type="EC" id="2.4.99.28"/>
    </reaction>
</comment>
<evidence type="ECO:0000256" key="3">
    <source>
        <dbReference type="ARBA" id="ARBA00022676"/>
    </source>
</evidence>
<keyword evidence="5 11" id="KW-0812">Transmembrane</keyword>
<gene>
    <name evidence="11 12" type="primary">rodA</name>
    <name evidence="11" type="synonym">mrdB</name>
    <name evidence="12" type="ORF">LHGZ1_3261</name>
</gene>
<dbReference type="Proteomes" id="UP000197424">
    <property type="component" value="Chromosome"/>
</dbReference>
<evidence type="ECO:0000256" key="4">
    <source>
        <dbReference type="ARBA" id="ARBA00022679"/>
    </source>
</evidence>
<dbReference type="HAMAP" id="MF_02079">
    <property type="entry name" value="PGT_RodA"/>
    <property type="match status" value="1"/>
</dbReference>
<keyword evidence="6 11" id="KW-0133">Cell shape</keyword>
<organism evidence="12 13">
    <name type="scientific">Laribacter hongkongensis</name>
    <dbReference type="NCBI Taxonomy" id="168471"/>
    <lineage>
        <taxon>Bacteria</taxon>
        <taxon>Pseudomonadati</taxon>
        <taxon>Pseudomonadota</taxon>
        <taxon>Betaproteobacteria</taxon>
        <taxon>Neisseriales</taxon>
        <taxon>Aquaspirillaceae</taxon>
        <taxon>Laribacter</taxon>
    </lineage>
</organism>
<dbReference type="GO" id="GO:0008955">
    <property type="term" value="F:peptidoglycan glycosyltransferase activity"/>
    <property type="evidence" value="ECO:0007669"/>
    <property type="project" value="UniProtKB-UniRule"/>
</dbReference>
<evidence type="ECO:0000256" key="11">
    <source>
        <dbReference type="HAMAP-Rule" id="MF_02079"/>
    </source>
</evidence>
<dbReference type="InterPro" id="IPR018365">
    <property type="entry name" value="Cell_cycle_FtsW-rel_CS"/>
</dbReference>
<dbReference type="EMBL" id="CP022115">
    <property type="protein sequence ID" value="ASJ26092.1"/>
    <property type="molecule type" value="Genomic_DNA"/>
</dbReference>
<feature type="transmembrane region" description="Helical" evidence="11">
    <location>
        <begin position="71"/>
        <end position="94"/>
    </location>
</feature>
<dbReference type="GO" id="GO:0032153">
    <property type="term" value="C:cell division site"/>
    <property type="evidence" value="ECO:0007669"/>
    <property type="project" value="TreeGrafter"/>
</dbReference>
<comment type="subcellular location">
    <subcellularLocation>
        <location evidence="11">Cell inner membrane</location>
        <topology evidence="11">Multi-pass membrane protein</topology>
    </subcellularLocation>
    <subcellularLocation>
        <location evidence="1">Membrane</location>
        <topology evidence="1">Multi-pass membrane protein</topology>
    </subcellularLocation>
</comment>
<dbReference type="UniPathway" id="UPA00219"/>
<keyword evidence="7 11" id="KW-0573">Peptidoglycan synthesis</keyword>
<feature type="transmembrane region" description="Helical" evidence="11">
    <location>
        <begin position="263"/>
        <end position="289"/>
    </location>
</feature>
<proteinExistence type="inferred from homology"/>
<evidence type="ECO:0000256" key="10">
    <source>
        <dbReference type="ARBA" id="ARBA00023316"/>
    </source>
</evidence>
<accession>A0A248LN49</accession>
<dbReference type="EC" id="2.4.99.28" evidence="11"/>
<feature type="transmembrane region" description="Helical" evidence="11">
    <location>
        <begin position="340"/>
        <end position="359"/>
    </location>
</feature>
<dbReference type="GO" id="GO:0051301">
    <property type="term" value="P:cell division"/>
    <property type="evidence" value="ECO:0007669"/>
    <property type="project" value="InterPro"/>
</dbReference>